<sequence length="290" mass="32068">MSDDETSPLEALKATHGKERRELQAKITALKRQVPNSDKKKKKEVATQVEQMEKDLKAKQEKELAELEGSLEKLTVTAEKAPKVDAEEAETNGNEAVSKVSRKQKKQEKKQADQKRRAELAAEDEAAAATSRGQQETDAINEVLSDKKLKTFEIEPDGDCLYNAISHQLKLKAAVDLTGANIRYRAADYMRANADDFLPFLVNDSGEMLSEESFKDYIAKVEATSAEGGAWGGDAELRAISSALKRKIEIIQPSGQVISFGDEFAGKPLEITYHRYAYTLGEHYNSTVAA</sequence>
<dbReference type="Gene3D" id="3.90.70.80">
    <property type="match status" value="1"/>
</dbReference>
<dbReference type="GO" id="GO:0004843">
    <property type="term" value="F:cysteine-type deubiquitinase activity"/>
    <property type="evidence" value="ECO:0007669"/>
    <property type="project" value="TreeGrafter"/>
</dbReference>
<proteinExistence type="predicted"/>
<dbReference type="Proteomes" id="UP000492821">
    <property type="component" value="Unassembled WGS sequence"/>
</dbReference>
<protein>
    <submittedName>
        <fullName evidence="5">OTU domain-containing protein</fullName>
    </submittedName>
</protein>
<reference evidence="5" key="2">
    <citation type="submission" date="2020-10" db="UniProtKB">
        <authorList>
            <consortium name="WormBaseParasite"/>
        </authorList>
    </citation>
    <scope>IDENTIFICATION</scope>
</reference>
<evidence type="ECO:0000313" key="5">
    <source>
        <dbReference type="WBParaSite" id="Pan_g21602.t1"/>
    </source>
</evidence>
<accession>A0A7E4VJM7</accession>
<dbReference type="WBParaSite" id="Pan_g21602.t1">
    <property type="protein sequence ID" value="Pan_g21602.t1"/>
    <property type="gene ID" value="Pan_g21602"/>
</dbReference>
<dbReference type="PANTHER" id="PTHR12419:SF10">
    <property type="entry name" value="DEUBIQUITINASE OTUD6B"/>
    <property type="match status" value="1"/>
</dbReference>
<dbReference type="PROSITE" id="PS50802">
    <property type="entry name" value="OTU"/>
    <property type="match status" value="1"/>
</dbReference>
<dbReference type="InterPro" id="IPR050704">
    <property type="entry name" value="Peptidase_C85-like"/>
</dbReference>
<dbReference type="InterPro" id="IPR038765">
    <property type="entry name" value="Papain-like_cys_pep_sf"/>
</dbReference>
<organism evidence="4 5">
    <name type="scientific">Panagrellus redivivus</name>
    <name type="common">Microworm</name>
    <dbReference type="NCBI Taxonomy" id="6233"/>
    <lineage>
        <taxon>Eukaryota</taxon>
        <taxon>Metazoa</taxon>
        <taxon>Ecdysozoa</taxon>
        <taxon>Nematoda</taxon>
        <taxon>Chromadorea</taxon>
        <taxon>Rhabditida</taxon>
        <taxon>Tylenchina</taxon>
        <taxon>Panagrolaimomorpha</taxon>
        <taxon>Panagrolaimoidea</taxon>
        <taxon>Panagrolaimidae</taxon>
        <taxon>Panagrellus</taxon>
    </lineage>
</organism>
<dbReference type="InterPro" id="IPR003323">
    <property type="entry name" value="OTU_dom"/>
</dbReference>
<keyword evidence="4" id="KW-1185">Reference proteome</keyword>
<dbReference type="CDD" id="cd22761">
    <property type="entry name" value="OTU_OTUD6"/>
    <property type="match status" value="1"/>
</dbReference>
<dbReference type="GO" id="GO:0016579">
    <property type="term" value="P:protein deubiquitination"/>
    <property type="evidence" value="ECO:0007669"/>
    <property type="project" value="TreeGrafter"/>
</dbReference>
<name>A0A7E4VJM7_PANRE</name>
<dbReference type="AlphaFoldDB" id="A0A7E4VJM7"/>
<dbReference type="SUPFAM" id="SSF54001">
    <property type="entry name" value="Cysteine proteinases"/>
    <property type="match status" value="1"/>
</dbReference>
<reference evidence="4" key="1">
    <citation type="journal article" date="2013" name="Genetics">
        <title>The draft genome and transcriptome of Panagrellus redivivus are shaped by the harsh demands of a free-living lifestyle.</title>
        <authorList>
            <person name="Srinivasan J."/>
            <person name="Dillman A.R."/>
            <person name="Macchietto M.G."/>
            <person name="Heikkinen L."/>
            <person name="Lakso M."/>
            <person name="Fracchia K.M."/>
            <person name="Antoshechkin I."/>
            <person name="Mortazavi A."/>
            <person name="Wong G."/>
            <person name="Sternberg P.W."/>
        </authorList>
    </citation>
    <scope>NUCLEOTIDE SEQUENCE [LARGE SCALE GENOMIC DNA]</scope>
    <source>
        <strain evidence="4">MT8872</strain>
    </source>
</reference>
<feature type="compositionally biased region" description="Basic and acidic residues" evidence="2">
    <location>
        <begin position="109"/>
        <end position="120"/>
    </location>
</feature>
<dbReference type="InterPro" id="IPR049772">
    <property type="entry name" value="OTU_OTUD6"/>
</dbReference>
<dbReference type="PANTHER" id="PTHR12419">
    <property type="entry name" value="OTU DOMAIN CONTAINING PROTEIN"/>
    <property type="match status" value="1"/>
</dbReference>
<feature type="region of interest" description="Disordered" evidence="2">
    <location>
        <begin position="1"/>
        <end position="139"/>
    </location>
</feature>
<feature type="compositionally biased region" description="Basic and acidic residues" evidence="2">
    <location>
        <begin position="51"/>
        <end position="65"/>
    </location>
</feature>
<evidence type="ECO:0000256" key="1">
    <source>
        <dbReference type="ARBA" id="ARBA00022801"/>
    </source>
</evidence>
<evidence type="ECO:0000259" key="3">
    <source>
        <dbReference type="PROSITE" id="PS50802"/>
    </source>
</evidence>
<feature type="domain" description="OTU" evidence="3">
    <location>
        <begin position="149"/>
        <end position="290"/>
    </location>
</feature>
<dbReference type="Pfam" id="PF02338">
    <property type="entry name" value="OTU"/>
    <property type="match status" value="1"/>
</dbReference>
<evidence type="ECO:0000256" key="2">
    <source>
        <dbReference type="SAM" id="MobiDB-lite"/>
    </source>
</evidence>
<keyword evidence="1" id="KW-0378">Hydrolase</keyword>
<evidence type="ECO:0000313" key="4">
    <source>
        <dbReference type="Proteomes" id="UP000492821"/>
    </source>
</evidence>